<accession>A0A395SD62</accession>
<dbReference type="Pfam" id="PF01693">
    <property type="entry name" value="Cauli_VI"/>
    <property type="match status" value="2"/>
</dbReference>
<evidence type="ECO:0000256" key="8">
    <source>
        <dbReference type="ARBA" id="ARBA00022723"/>
    </source>
</evidence>
<feature type="compositionally biased region" description="Basic and acidic residues" evidence="12">
    <location>
        <begin position="207"/>
        <end position="223"/>
    </location>
</feature>
<keyword evidence="15" id="KW-1185">Reference proteome</keyword>
<sequence>MKRNATSGGFGGGPVPKKKKGKKNFYVVKVGRSPGIYNTWHECSTQVTGFPGAEYAGFVTAEEAQDYMGGTKTKAPTASASKASIRTASTAKANSPTKYYAVAVGSKPGIYNTWVEASPCIQGAPGAKHKKFDTLEGAENFIRQFGTPETCQGLGIAPSPGPQARQSLQTPETYQGLGTASSPGQQARQSSQGLPPGQYESAAEQVRAQRDLREKQHAQKIQHEQQAQQAQRTYACAGAESDGDTIKIYTDGSSLGNGKAGCRAGLGVFFGHDDERNHAERLPGLPQTNQRAELLAVLRAMEIAPLKQGIEIVTDSKYSINCATEWAKNWEKNNWRSSQGKAVMNQDIIRDIRAKMKEREAAGAVTEFKWVKGHASDPGNHEADRLANVGSRMPEVV</sequence>
<dbReference type="SUPFAM" id="SSF55658">
    <property type="entry name" value="L9 N-domain-like"/>
    <property type="match status" value="2"/>
</dbReference>
<dbReference type="GO" id="GO:0046872">
    <property type="term" value="F:metal ion binding"/>
    <property type="evidence" value="ECO:0007669"/>
    <property type="project" value="UniProtKB-KW"/>
</dbReference>
<dbReference type="InterPro" id="IPR012337">
    <property type="entry name" value="RNaseH-like_sf"/>
</dbReference>
<keyword evidence="9" id="KW-0255">Endonuclease</keyword>
<evidence type="ECO:0000313" key="15">
    <source>
        <dbReference type="Proteomes" id="UP000266152"/>
    </source>
</evidence>
<dbReference type="Pfam" id="PF00075">
    <property type="entry name" value="RNase_H"/>
    <property type="match status" value="1"/>
</dbReference>
<dbReference type="Gene3D" id="3.30.420.10">
    <property type="entry name" value="Ribonuclease H-like superfamily/Ribonuclease H"/>
    <property type="match status" value="1"/>
</dbReference>
<evidence type="ECO:0000256" key="10">
    <source>
        <dbReference type="ARBA" id="ARBA00022801"/>
    </source>
</evidence>
<dbReference type="InterPro" id="IPR037056">
    <property type="entry name" value="RNase_H1_N_sf"/>
</dbReference>
<evidence type="ECO:0000256" key="11">
    <source>
        <dbReference type="ARBA" id="ARBA00022842"/>
    </source>
</evidence>
<feature type="domain" description="RNase H type-1" evidence="13">
    <location>
        <begin position="242"/>
        <end position="392"/>
    </location>
</feature>
<dbReference type="GO" id="GO:0003676">
    <property type="term" value="F:nucleic acid binding"/>
    <property type="evidence" value="ECO:0007669"/>
    <property type="project" value="InterPro"/>
</dbReference>
<dbReference type="PANTHER" id="PTHR10642">
    <property type="entry name" value="RIBONUCLEASE H1"/>
    <property type="match status" value="1"/>
</dbReference>
<dbReference type="GO" id="GO:0004523">
    <property type="term" value="F:RNA-DNA hybrid ribonuclease activity"/>
    <property type="evidence" value="ECO:0007669"/>
    <property type="project" value="UniProtKB-EC"/>
</dbReference>
<name>A0A395SD62_FUSSP</name>
<dbReference type="InterPro" id="IPR050092">
    <property type="entry name" value="RNase_H"/>
</dbReference>
<dbReference type="InterPro" id="IPR009027">
    <property type="entry name" value="Ribosomal_bL9/RNase_H1_N"/>
</dbReference>
<dbReference type="FunFam" id="3.40.970.10:FF:000002">
    <property type="entry name" value="Ribonuclease H"/>
    <property type="match status" value="2"/>
</dbReference>
<dbReference type="PANTHER" id="PTHR10642:SF26">
    <property type="entry name" value="RIBONUCLEASE H1"/>
    <property type="match status" value="1"/>
</dbReference>
<evidence type="ECO:0000256" key="12">
    <source>
        <dbReference type="SAM" id="MobiDB-lite"/>
    </source>
</evidence>
<keyword evidence="7" id="KW-0540">Nuclease</keyword>
<comment type="cofactor">
    <cofactor evidence="2">
        <name>Mg(2+)</name>
        <dbReference type="ChEBI" id="CHEBI:18420"/>
    </cofactor>
</comment>
<dbReference type="InterPro" id="IPR002156">
    <property type="entry name" value="RNaseH_domain"/>
</dbReference>
<dbReference type="Gene3D" id="3.40.970.10">
    <property type="entry name" value="Ribonuclease H1, N-terminal domain"/>
    <property type="match status" value="2"/>
</dbReference>
<feature type="region of interest" description="Disordered" evidence="12">
    <location>
        <begin position="1"/>
        <end position="20"/>
    </location>
</feature>
<dbReference type="Proteomes" id="UP000266152">
    <property type="component" value="Unassembled WGS sequence"/>
</dbReference>
<evidence type="ECO:0000256" key="7">
    <source>
        <dbReference type="ARBA" id="ARBA00022722"/>
    </source>
</evidence>
<organism evidence="14 15">
    <name type="scientific">Fusarium sporotrichioides</name>
    <dbReference type="NCBI Taxonomy" id="5514"/>
    <lineage>
        <taxon>Eukaryota</taxon>
        <taxon>Fungi</taxon>
        <taxon>Dikarya</taxon>
        <taxon>Ascomycota</taxon>
        <taxon>Pezizomycotina</taxon>
        <taxon>Sordariomycetes</taxon>
        <taxon>Hypocreomycetidae</taxon>
        <taxon>Hypocreales</taxon>
        <taxon>Nectriaceae</taxon>
        <taxon>Fusarium</taxon>
    </lineage>
</organism>
<dbReference type="SUPFAM" id="SSF53098">
    <property type="entry name" value="Ribonuclease H-like"/>
    <property type="match status" value="1"/>
</dbReference>
<evidence type="ECO:0000259" key="13">
    <source>
        <dbReference type="PROSITE" id="PS50879"/>
    </source>
</evidence>
<comment type="similarity">
    <text evidence="4">Belongs to the RNase H family.</text>
</comment>
<feature type="region of interest" description="Disordered" evidence="12">
    <location>
        <begin position="149"/>
        <end position="226"/>
    </location>
</feature>
<feature type="region of interest" description="Disordered" evidence="12">
    <location>
        <begin position="373"/>
        <end position="397"/>
    </location>
</feature>
<dbReference type="FunFam" id="3.30.420.10:FF:000115">
    <property type="entry name" value="Ribonuclease H"/>
    <property type="match status" value="1"/>
</dbReference>
<dbReference type="GO" id="GO:0043137">
    <property type="term" value="P:DNA replication, removal of RNA primer"/>
    <property type="evidence" value="ECO:0007669"/>
    <property type="project" value="TreeGrafter"/>
</dbReference>
<reference evidence="14 15" key="1">
    <citation type="journal article" date="2018" name="PLoS Pathog.">
        <title>Evolution of structural diversity of trichothecenes, a family of toxins produced by plant pathogenic and entomopathogenic fungi.</title>
        <authorList>
            <person name="Proctor R.H."/>
            <person name="McCormick S.P."/>
            <person name="Kim H.S."/>
            <person name="Cardoza R.E."/>
            <person name="Stanley A.M."/>
            <person name="Lindo L."/>
            <person name="Kelly A."/>
            <person name="Brown D.W."/>
            <person name="Lee T."/>
            <person name="Vaughan M.M."/>
            <person name="Alexander N.J."/>
            <person name="Busman M."/>
            <person name="Gutierrez S."/>
        </authorList>
    </citation>
    <scope>NUCLEOTIDE SEQUENCE [LARGE SCALE GENOMIC DNA]</scope>
    <source>
        <strain evidence="14 15">NRRL 3299</strain>
    </source>
</reference>
<dbReference type="EMBL" id="PXOF01000052">
    <property type="protein sequence ID" value="RGP70364.1"/>
    <property type="molecule type" value="Genomic_DNA"/>
</dbReference>
<comment type="caution">
    <text evidence="14">The sequence shown here is derived from an EMBL/GenBank/DDBJ whole genome shotgun (WGS) entry which is preliminary data.</text>
</comment>
<evidence type="ECO:0000256" key="2">
    <source>
        <dbReference type="ARBA" id="ARBA00001946"/>
    </source>
</evidence>
<evidence type="ECO:0000256" key="3">
    <source>
        <dbReference type="ARBA" id="ARBA00004065"/>
    </source>
</evidence>
<dbReference type="CDD" id="cd09280">
    <property type="entry name" value="RNase_HI_eukaryote_like"/>
    <property type="match status" value="1"/>
</dbReference>
<evidence type="ECO:0000256" key="4">
    <source>
        <dbReference type="ARBA" id="ARBA00005300"/>
    </source>
</evidence>
<feature type="compositionally biased region" description="Polar residues" evidence="12">
    <location>
        <begin position="164"/>
        <end position="193"/>
    </location>
</feature>
<dbReference type="InterPro" id="IPR036397">
    <property type="entry name" value="RNaseH_sf"/>
</dbReference>
<evidence type="ECO:0000256" key="5">
    <source>
        <dbReference type="ARBA" id="ARBA00012180"/>
    </source>
</evidence>
<comment type="function">
    <text evidence="3">Endonuclease that specifically degrades the RNA of RNA-DNA hybrids.</text>
</comment>
<comment type="catalytic activity">
    <reaction evidence="1">
        <text>Endonucleolytic cleavage to 5'-phosphomonoester.</text>
        <dbReference type="EC" id="3.1.26.4"/>
    </reaction>
</comment>
<proteinExistence type="inferred from homology"/>
<dbReference type="AlphaFoldDB" id="A0A395SD62"/>
<protein>
    <recommendedName>
        <fullName evidence="6">Ribonuclease H</fullName>
        <ecNumber evidence="5">3.1.26.4</ecNumber>
    </recommendedName>
</protein>
<dbReference type="EC" id="3.1.26.4" evidence="5"/>
<evidence type="ECO:0000256" key="1">
    <source>
        <dbReference type="ARBA" id="ARBA00000077"/>
    </source>
</evidence>
<keyword evidence="8" id="KW-0479">Metal-binding</keyword>
<evidence type="ECO:0000256" key="9">
    <source>
        <dbReference type="ARBA" id="ARBA00022759"/>
    </source>
</evidence>
<evidence type="ECO:0000256" key="6">
    <source>
        <dbReference type="ARBA" id="ARBA00017721"/>
    </source>
</evidence>
<evidence type="ECO:0000313" key="14">
    <source>
        <dbReference type="EMBL" id="RGP70364.1"/>
    </source>
</evidence>
<dbReference type="PROSITE" id="PS50879">
    <property type="entry name" value="RNASE_H_1"/>
    <property type="match status" value="1"/>
</dbReference>
<keyword evidence="10" id="KW-0378">Hydrolase</keyword>
<dbReference type="STRING" id="5514.A0A395SD62"/>
<gene>
    <name evidence="14" type="ORF">FSPOR_4086</name>
</gene>
<dbReference type="InterPro" id="IPR011320">
    <property type="entry name" value="RNase_H1_N"/>
</dbReference>
<keyword evidence="11" id="KW-0460">Magnesium</keyword>